<dbReference type="KEGG" id="acht:bsdcttw_21360"/>
<accession>A0A7I8DPU1</accession>
<evidence type="ECO:0000313" key="2">
    <source>
        <dbReference type="EMBL" id="BCJ99095.1"/>
    </source>
</evidence>
<organism evidence="2 3">
    <name type="scientific">Anaerocolumna chitinilytica</name>
    <dbReference type="NCBI Taxonomy" id="1727145"/>
    <lineage>
        <taxon>Bacteria</taxon>
        <taxon>Bacillati</taxon>
        <taxon>Bacillota</taxon>
        <taxon>Clostridia</taxon>
        <taxon>Lachnospirales</taxon>
        <taxon>Lachnospiraceae</taxon>
        <taxon>Anaerocolumna</taxon>
    </lineage>
</organism>
<dbReference type="NCBIfam" id="NF047558">
    <property type="entry name" value="TPR_END_plus"/>
    <property type="match status" value="1"/>
</dbReference>
<dbReference type="EMBL" id="AP023368">
    <property type="protein sequence ID" value="BCJ99095.1"/>
    <property type="molecule type" value="Genomic_DNA"/>
</dbReference>
<evidence type="ECO:0000313" key="3">
    <source>
        <dbReference type="Proteomes" id="UP000515703"/>
    </source>
</evidence>
<evidence type="ECO:0008006" key="4">
    <source>
        <dbReference type="Google" id="ProtNLM"/>
    </source>
</evidence>
<dbReference type="Pfam" id="PF14559">
    <property type="entry name" value="TPR_19"/>
    <property type="match status" value="1"/>
</dbReference>
<proteinExistence type="predicted"/>
<dbReference type="Proteomes" id="UP000515703">
    <property type="component" value="Chromosome"/>
</dbReference>
<reference evidence="2 3" key="1">
    <citation type="submission" date="2020-08" db="EMBL/GenBank/DDBJ databases">
        <title>Draft genome sequencing of an Anaerocolumna strain isolated from anoxic soil subjected to BSD treatment.</title>
        <authorList>
            <person name="Uek A."/>
            <person name="Tonouchi A."/>
        </authorList>
    </citation>
    <scope>NUCLEOTIDE SEQUENCE [LARGE SCALE GENOMIC DNA]</scope>
    <source>
        <strain evidence="2 3">CTTW</strain>
    </source>
</reference>
<gene>
    <name evidence="2" type="ORF">bsdcttw_21360</name>
</gene>
<name>A0A7I8DPU1_9FIRM</name>
<reference evidence="2 3" key="2">
    <citation type="submission" date="2020-08" db="EMBL/GenBank/DDBJ databases">
        <authorList>
            <person name="Ueki A."/>
            <person name="Tonouchi A."/>
        </authorList>
    </citation>
    <scope>NUCLEOTIDE SEQUENCE [LARGE SCALE GENOMIC DNA]</scope>
    <source>
        <strain evidence="2 3">CTTW</strain>
    </source>
</reference>
<protein>
    <recommendedName>
        <fullName evidence="4">Tetratricopeptide repeat protein</fullName>
    </recommendedName>
</protein>
<dbReference type="InterPro" id="IPR011990">
    <property type="entry name" value="TPR-like_helical_dom_sf"/>
</dbReference>
<dbReference type="SUPFAM" id="SSF48452">
    <property type="entry name" value="TPR-like"/>
    <property type="match status" value="1"/>
</dbReference>
<evidence type="ECO:0000256" key="1">
    <source>
        <dbReference type="PROSITE-ProRule" id="PRU00339"/>
    </source>
</evidence>
<keyword evidence="3" id="KW-1185">Reference proteome</keyword>
<dbReference type="AlphaFoldDB" id="A0A7I8DPU1"/>
<dbReference type="PROSITE" id="PS50005">
    <property type="entry name" value="TPR"/>
    <property type="match status" value="1"/>
</dbReference>
<sequence length="313" mass="35021">MLVSSGTAEDLARALDYDPRVIRLAPEGITPEAVVDAVNHLVCDTYIPKEKFQEGIDGLKRCIRIQPENTLPYLTMAELYVAAKNAEEAVRWLQKAVKIAPELKSKLDTYPCYAPLRSNTDYQALLAQKEGHGKSFYYLKMLAEPGGMREDFRMISSDTEKLRQMLLTRIKASLGFYALLSYGQTIRITCYTAGEQTDFVDIHPFLNITVPGKLTASFTEGGTPVIKGEDGNTATDGYVSDLLFEYRAYDEETETVQLGDWEGQLGALTGEPLVLQEEVEIDGVFLTADRVYELESGEDYSLEEFIAMTKEEN</sequence>
<keyword evidence="1" id="KW-0802">TPR repeat</keyword>
<dbReference type="Gene3D" id="1.25.40.10">
    <property type="entry name" value="Tetratricopeptide repeat domain"/>
    <property type="match status" value="1"/>
</dbReference>
<dbReference type="InterPro" id="IPR019734">
    <property type="entry name" value="TPR_rpt"/>
</dbReference>
<feature type="repeat" description="TPR" evidence="1">
    <location>
        <begin position="70"/>
        <end position="103"/>
    </location>
</feature>